<accession>A0A318P488</accession>
<sequence length="103" mass="11608">MRMVMLLLKKGLLPPGAFTGIERALAGYLTNLHRVVYRTACCESPRNIIPFCRRIFTGVTRAFLRDTATTETLQPSINQSFAKRNRCSKPVGNARGFCENKMI</sequence>
<name>A0A318P488_SERPL</name>
<organism evidence="1 2">
    <name type="scientific">Serratia plymuthica</name>
    <dbReference type="NCBI Taxonomy" id="82996"/>
    <lineage>
        <taxon>Bacteria</taxon>
        <taxon>Pseudomonadati</taxon>
        <taxon>Pseudomonadota</taxon>
        <taxon>Gammaproteobacteria</taxon>
        <taxon>Enterobacterales</taxon>
        <taxon>Yersiniaceae</taxon>
        <taxon>Serratia</taxon>
    </lineage>
</organism>
<dbReference type="Proteomes" id="UP000248196">
    <property type="component" value="Unassembled WGS sequence"/>
</dbReference>
<reference evidence="1 2" key="1">
    <citation type="submission" date="2017-11" db="EMBL/GenBank/DDBJ databases">
        <title>Genome sequence of the oocydin A producing rhizobacterium Serratia plymuthica 4Rx5.</title>
        <authorList>
            <person name="Matilla M.A."/>
            <person name="Udaondo Z."/>
            <person name="Salmond G.P.C."/>
        </authorList>
    </citation>
    <scope>NUCLEOTIDE SEQUENCE [LARGE SCALE GENOMIC DNA]</scope>
    <source>
        <strain evidence="1 2">4Rx5</strain>
    </source>
</reference>
<evidence type="ECO:0000313" key="1">
    <source>
        <dbReference type="EMBL" id="PYD36923.1"/>
    </source>
</evidence>
<evidence type="ECO:0000313" key="2">
    <source>
        <dbReference type="Proteomes" id="UP000248196"/>
    </source>
</evidence>
<comment type="caution">
    <text evidence="1">The sequence shown here is derived from an EMBL/GenBank/DDBJ whole genome shotgun (WGS) entry which is preliminary data.</text>
</comment>
<proteinExistence type="predicted"/>
<dbReference type="EMBL" id="PESE01000009">
    <property type="protein sequence ID" value="PYD36923.1"/>
    <property type="molecule type" value="Genomic_DNA"/>
</dbReference>
<protein>
    <submittedName>
        <fullName evidence="1">Uncharacterized protein</fullName>
    </submittedName>
</protein>
<dbReference type="AlphaFoldDB" id="A0A318P488"/>
<gene>
    <name evidence="1" type="ORF">CT690_23015</name>
</gene>